<dbReference type="PROSITE" id="PS50853">
    <property type="entry name" value="FN3"/>
    <property type="match status" value="1"/>
</dbReference>
<name>A0A4C1W6M8_EUMVA</name>
<accession>A0A4C1W6M8</accession>
<dbReference type="InterPro" id="IPR003961">
    <property type="entry name" value="FN3_dom"/>
</dbReference>
<keyword evidence="3" id="KW-1185">Reference proteome</keyword>
<feature type="domain" description="Fibronectin type-III" evidence="1">
    <location>
        <begin position="1"/>
        <end position="64"/>
    </location>
</feature>
<dbReference type="AlphaFoldDB" id="A0A4C1W6M8"/>
<evidence type="ECO:0000259" key="1">
    <source>
        <dbReference type="PROSITE" id="PS50853"/>
    </source>
</evidence>
<evidence type="ECO:0000313" key="2">
    <source>
        <dbReference type="EMBL" id="GBP46202.1"/>
    </source>
</evidence>
<dbReference type="OrthoDB" id="6418794at2759"/>
<sequence length="217" mass="24892">MTWREGDGPWQEVWTMTKETSLGYQQHTITGLKCGTKYSIRVTVTDNVGTSTPAHVDVTTLGSAPIPPSTNDWLWSNASHVYVQLNGWEDGGCDISSWQVEYRPLGADGWHRAENRATPSGVLPSPLGRAPRYQLLALDRRRLRASRLFSDPVVSGRPDPLAWRRDVAFLCILQSHILWGALWIITQPHSWYCLHRRFTRRKYHQHRFDDCVLPPYN</sequence>
<dbReference type="Gene3D" id="2.60.40.10">
    <property type="entry name" value="Immunoglobulins"/>
    <property type="match status" value="1"/>
</dbReference>
<dbReference type="EMBL" id="BGZK01000479">
    <property type="protein sequence ID" value="GBP46202.1"/>
    <property type="molecule type" value="Genomic_DNA"/>
</dbReference>
<dbReference type="InterPro" id="IPR013783">
    <property type="entry name" value="Ig-like_fold"/>
</dbReference>
<gene>
    <name evidence="2" type="primary">Dscam</name>
    <name evidence="2" type="ORF">EVAR_82200_1</name>
</gene>
<proteinExistence type="predicted"/>
<comment type="caution">
    <text evidence="2">The sequence shown here is derived from an EMBL/GenBank/DDBJ whole genome shotgun (WGS) entry which is preliminary data.</text>
</comment>
<protein>
    <submittedName>
        <fullName evidence="2">Down syndrome cell adhesion molecule homolog</fullName>
    </submittedName>
</protein>
<dbReference type="Proteomes" id="UP000299102">
    <property type="component" value="Unassembled WGS sequence"/>
</dbReference>
<dbReference type="SUPFAM" id="SSF49265">
    <property type="entry name" value="Fibronectin type III"/>
    <property type="match status" value="1"/>
</dbReference>
<reference evidence="2 3" key="1">
    <citation type="journal article" date="2019" name="Commun. Biol.">
        <title>The bagworm genome reveals a unique fibroin gene that provides high tensile strength.</title>
        <authorList>
            <person name="Kono N."/>
            <person name="Nakamura H."/>
            <person name="Ohtoshi R."/>
            <person name="Tomita M."/>
            <person name="Numata K."/>
            <person name="Arakawa K."/>
        </authorList>
    </citation>
    <scope>NUCLEOTIDE SEQUENCE [LARGE SCALE GENOMIC DNA]</scope>
</reference>
<dbReference type="STRING" id="151549.A0A4C1W6M8"/>
<dbReference type="CDD" id="cd00063">
    <property type="entry name" value="FN3"/>
    <property type="match status" value="1"/>
</dbReference>
<dbReference type="InterPro" id="IPR036116">
    <property type="entry name" value="FN3_sf"/>
</dbReference>
<evidence type="ECO:0000313" key="3">
    <source>
        <dbReference type="Proteomes" id="UP000299102"/>
    </source>
</evidence>
<organism evidence="2 3">
    <name type="scientific">Eumeta variegata</name>
    <name type="common">Bagworm moth</name>
    <name type="synonym">Eumeta japonica</name>
    <dbReference type="NCBI Taxonomy" id="151549"/>
    <lineage>
        <taxon>Eukaryota</taxon>
        <taxon>Metazoa</taxon>
        <taxon>Ecdysozoa</taxon>
        <taxon>Arthropoda</taxon>
        <taxon>Hexapoda</taxon>
        <taxon>Insecta</taxon>
        <taxon>Pterygota</taxon>
        <taxon>Neoptera</taxon>
        <taxon>Endopterygota</taxon>
        <taxon>Lepidoptera</taxon>
        <taxon>Glossata</taxon>
        <taxon>Ditrysia</taxon>
        <taxon>Tineoidea</taxon>
        <taxon>Psychidae</taxon>
        <taxon>Oiketicinae</taxon>
        <taxon>Eumeta</taxon>
    </lineage>
</organism>